<sequence length="223" mass="25193">MEETNMTKAYIFDLDGTLADTLESLIYSVKASLREMGLVEITDEQCRQFVGNGARYLMDHAIRAAGDEKGERLEEAMRVYGRIFDENCTYHVTPYDGMVEVLEKLKEKGIKLAVLSNKPHRQTLKVARAVFGEHMFDCIQGQKDGIRRKPDPEGVYRILRQLEVKEEASVYVGDSEVDLETGKRAGIRTIPVGWGFRTCQELKKAGADTILEKPAELLRFAEG</sequence>
<dbReference type="InterPro" id="IPR023214">
    <property type="entry name" value="HAD_sf"/>
</dbReference>
<dbReference type="NCBIfam" id="TIGR01509">
    <property type="entry name" value="HAD-SF-IA-v3"/>
    <property type="match status" value="1"/>
</dbReference>
<dbReference type="InterPro" id="IPR006439">
    <property type="entry name" value="HAD-SF_hydro_IA"/>
</dbReference>
<dbReference type="GO" id="GO:0008967">
    <property type="term" value="F:phosphoglycolate phosphatase activity"/>
    <property type="evidence" value="ECO:0007669"/>
    <property type="project" value="TreeGrafter"/>
</dbReference>
<dbReference type="AlphaFoldDB" id="A0A9D1R8H2"/>
<dbReference type="PANTHER" id="PTHR43434:SF1">
    <property type="entry name" value="PHOSPHOGLYCOLATE PHOSPHATASE"/>
    <property type="match status" value="1"/>
</dbReference>
<dbReference type="PRINTS" id="PR00413">
    <property type="entry name" value="HADHALOGNASE"/>
</dbReference>
<dbReference type="SFLD" id="SFLDG01129">
    <property type="entry name" value="C1.5:_HAD__Beta-PGM__Phosphata"/>
    <property type="match status" value="1"/>
</dbReference>
<dbReference type="InterPro" id="IPR041492">
    <property type="entry name" value="HAD_2"/>
</dbReference>
<comment type="caution">
    <text evidence="1">The sequence shown here is derived from an EMBL/GenBank/DDBJ whole genome shotgun (WGS) entry which is preliminary data.</text>
</comment>
<evidence type="ECO:0000313" key="1">
    <source>
        <dbReference type="EMBL" id="HIW82915.1"/>
    </source>
</evidence>
<protein>
    <submittedName>
        <fullName evidence="1">HAD family hydrolase</fullName>
    </submittedName>
</protein>
<dbReference type="SFLD" id="SFLDS00003">
    <property type="entry name" value="Haloacid_Dehalogenase"/>
    <property type="match status" value="1"/>
</dbReference>
<reference evidence="1" key="1">
    <citation type="journal article" date="2021" name="PeerJ">
        <title>Extensive microbial diversity within the chicken gut microbiome revealed by metagenomics and culture.</title>
        <authorList>
            <person name="Gilroy R."/>
            <person name="Ravi A."/>
            <person name="Getino M."/>
            <person name="Pursley I."/>
            <person name="Horton D.L."/>
            <person name="Alikhan N.F."/>
            <person name="Baker D."/>
            <person name="Gharbi K."/>
            <person name="Hall N."/>
            <person name="Watson M."/>
            <person name="Adriaenssens E.M."/>
            <person name="Foster-Nyarko E."/>
            <person name="Jarju S."/>
            <person name="Secka A."/>
            <person name="Antonio M."/>
            <person name="Oren A."/>
            <person name="Chaudhuri R.R."/>
            <person name="La Ragione R."/>
            <person name="Hildebrand F."/>
            <person name="Pallen M.J."/>
        </authorList>
    </citation>
    <scope>NUCLEOTIDE SEQUENCE</scope>
    <source>
        <strain evidence="1">ChiSxjej1B13-11762</strain>
    </source>
</reference>
<dbReference type="Proteomes" id="UP000824263">
    <property type="component" value="Unassembled WGS sequence"/>
</dbReference>
<dbReference type="Gene3D" id="3.40.50.1000">
    <property type="entry name" value="HAD superfamily/HAD-like"/>
    <property type="match status" value="1"/>
</dbReference>
<proteinExistence type="predicted"/>
<dbReference type="FunFam" id="3.40.50.1000:FF:000022">
    <property type="entry name" value="Phosphoglycolate phosphatase"/>
    <property type="match status" value="1"/>
</dbReference>
<keyword evidence="1" id="KW-0378">Hydrolase</keyword>
<dbReference type="EMBL" id="DXGF01000023">
    <property type="protein sequence ID" value="HIW82915.1"/>
    <property type="molecule type" value="Genomic_DNA"/>
</dbReference>
<dbReference type="Pfam" id="PF13419">
    <property type="entry name" value="HAD_2"/>
    <property type="match status" value="1"/>
</dbReference>
<name>A0A9D1R8H2_9FIRM</name>
<dbReference type="SUPFAM" id="SSF56784">
    <property type="entry name" value="HAD-like"/>
    <property type="match status" value="1"/>
</dbReference>
<organism evidence="1 2">
    <name type="scientific">Candidatus Dorea gallistercoris</name>
    <dbReference type="NCBI Taxonomy" id="2838542"/>
    <lineage>
        <taxon>Bacteria</taxon>
        <taxon>Bacillati</taxon>
        <taxon>Bacillota</taxon>
        <taxon>Clostridia</taxon>
        <taxon>Lachnospirales</taxon>
        <taxon>Lachnospiraceae</taxon>
        <taxon>Dorea</taxon>
    </lineage>
</organism>
<dbReference type="GO" id="GO:0006281">
    <property type="term" value="P:DNA repair"/>
    <property type="evidence" value="ECO:0007669"/>
    <property type="project" value="TreeGrafter"/>
</dbReference>
<dbReference type="InterPro" id="IPR036412">
    <property type="entry name" value="HAD-like_sf"/>
</dbReference>
<dbReference type="SFLD" id="SFLDG01135">
    <property type="entry name" value="C1.5.6:_HAD__Beta-PGM__Phospha"/>
    <property type="match status" value="1"/>
</dbReference>
<gene>
    <name evidence="1" type="ORF">H9873_01115</name>
</gene>
<evidence type="ECO:0000313" key="2">
    <source>
        <dbReference type="Proteomes" id="UP000824263"/>
    </source>
</evidence>
<dbReference type="InterPro" id="IPR050155">
    <property type="entry name" value="HAD-like_hydrolase_sf"/>
</dbReference>
<dbReference type="GO" id="GO:0005829">
    <property type="term" value="C:cytosol"/>
    <property type="evidence" value="ECO:0007669"/>
    <property type="project" value="TreeGrafter"/>
</dbReference>
<dbReference type="InterPro" id="IPR023198">
    <property type="entry name" value="PGP-like_dom2"/>
</dbReference>
<dbReference type="PANTHER" id="PTHR43434">
    <property type="entry name" value="PHOSPHOGLYCOLATE PHOSPHATASE"/>
    <property type="match status" value="1"/>
</dbReference>
<dbReference type="NCBIfam" id="TIGR01549">
    <property type="entry name" value="HAD-SF-IA-v1"/>
    <property type="match status" value="1"/>
</dbReference>
<reference evidence="1" key="2">
    <citation type="submission" date="2021-04" db="EMBL/GenBank/DDBJ databases">
        <authorList>
            <person name="Gilroy R."/>
        </authorList>
    </citation>
    <scope>NUCLEOTIDE SEQUENCE</scope>
    <source>
        <strain evidence="1">ChiSxjej1B13-11762</strain>
    </source>
</reference>
<accession>A0A9D1R8H2</accession>
<dbReference type="Gene3D" id="1.10.150.240">
    <property type="entry name" value="Putative phosphatase, domain 2"/>
    <property type="match status" value="1"/>
</dbReference>